<dbReference type="SUPFAM" id="SSF75708">
    <property type="entry name" value="Chemotaxis phosphatase CheZ"/>
    <property type="match status" value="1"/>
</dbReference>
<gene>
    <name evidence="1" type="ORF">RXV79_06960</name>
</gene>
<dbReference type="EMBL" id="CP136336">
    <property type="protein sequence ID" value="WOB09798.1"/>
    <property type="molecule type" value="Genomic_DNA"/>
</dbReference>
<accession>A0ABZ0CXV5</accession>
<proteinExistence type="predicted"/>
<sequence>MEDANDAQAWPEQGGGMPLQAAADLQDHLMTASNDLDRLQTLLADACDTLMQRFHGASEHIRTLRSHPHGMEESEAVFDDVMQNLGGAVTALQFQDMASQLINHTHKRLRSCVDRLAREAFADDEDGMAAAEEVPLRPNPVTQAEMDVGSIELF</sequence>
<keyword evidence="2" id="KW-1185">Reference proteome</keyword>
<evidence type="ECO:0000313" key="1">
    <source>
        <dbReference type="EMBL" id="WOB09798.1"/>
    </source>
</evidence>
<evidence type="ECO:0000313" key="2">
    <source>
        <dbReference type="Proteomes" id="UP001303946"/>
    </source>
</evidence>
<reference evidence="1 2" key="1">
    <citation type="submission" date="2023-10" db="EMBL/GenBank/DDBJ databases">
        <title>Bacteria for the degradation of biodegradable plastic PBAT(Polybutylene adipate terephthalate).</title>
        <authorList>
            <person name="Weon H.-Y."/>
            <person name="Yeon J."/>
        </authorList>
    </citation>
    <scope>NUCLEOTIDE SEQUENCE [LARGE SCALE GENOMIC DNA]</scope>
    <source>
        <strain evidence="1 2">SBD 7-3</strain>
    </source>
</reference>
<dbReference type="Gene3D" id="1.10.287.500">
    <property type="entry name" value="Helix hairpin bin"/>
    <property type="match status" value="1"/>
</dbReference>
<dbReference type="Proteomes" id="UP001303946">
    <property type="component" value="Chromosome"/>
</dbReference>
<evidence type="ECO:0008006" key="3">
    <source>
        <dbReference type="Google" id="ProtNLM"/>
    </source>
</evidence>
<protein>
    <recommendedName>
        <fullName evidence="3">Chemotaxis protein CheZ</fullName>
    </recommendedName>
</protein>
<organism evidence="1 2">
    <name type="scientific">Piscinibacter gummiphilus</name>
    <dbReference type="NCBI Taxonomy" id="946333"/>
    <lineage>
        <taxon>Bacteria</taxon>
        <taxon>Pseudomonadati</taxon>
        <taxon>Pseudomonadota</taxon>
        <taxon>Betaproteobacteria</taxon>
        <taxon>Burkholderiales</taxon>
        <taxon>Sphaerotilaceae</taxon>
        <taxon>Piscinibacter</taxon>
    </lineage>
</organism>
<dbReference type="RefSeq" id="WP_296721951.1">
    <property type="nucleotide sequence ID" value="NZ_CP136336.1"/>
</dbReference>
<name>A0ABZ0CXV5_9BURK</name>